<comment type="caution">
    <text evidence="1">The sequence shown here is derived from an EMBL/GenBank/DDBJ whole genome shotgun (WGS) entry which is preliminary data.</text>
</comment>
<name>A0ABW3KL11_9GAMM</name>
<reference evidence="2" key="1">
    <citation type="journal article" date="2019" name="Int. J. Syst. Evol. Microbiol.">
        <title>The Global Catalogue of Microorganisms (GCM) 10K type strain sequencing project: providing services to taxonomists for standard genome sequencing and annotation.</title>
        <authorList>
            <consortium name="The Broad Institute Genomics Platform"/>
            <consortium name="The Broad Institute Genome Sequencing Center for Infectious Disease"/>
            <person name="Wu L."/>
            <person name="Ma J."/>
        </authorList>
    </citation>
    <scope>NUCLEOTIDE SEQUENCE [LARGE SCALE GENOMIC DNA]</scope>
    <source>
        <strain evidence="2">CCUG 60525</strain>
    </source>
</reference>
<dbReference type="RefSeq" id="WP_379559053.1">
    <property type="nucleotide sequence ID" value="NZ_JBHTJS010000050.1"/>
</dbReference>
<sequence length="235" mass="26856">MAKKLKDHVVEGNNIQLRKNIDKIIKKSKFISRWITKNIERSEKSVLLSNILNAMTEYLEVSKLSIEQHISILALSTRSIYELNVRLRTLINDEEQKKWASESVTDKVQTLEGILSLGTEGENCQQRLILENEIKRLQQLTIKYNLPIIKQPAATGILAKTVDLESEHKGLFKLFSKLVHPSSYLVNDYGNAASSENRKILQIHAQLYAHDIVTRLCEDLDIPFEVSKPYGTEEA</sequence>
<accession>A0ABW3KL11</accession>
<dbReference type="InterPro" id="IPR043733">
    <property type="entry name" value="DUF5677"/>
</dbReference>
<organism evidence="1 2">
    <name type="scientific">Oceanisphaera ostreae</name>
    <dbReference type="NCBI Taxonomy" id="914151"/>
    <lineage>
        <taxon>Bacteria</taxon>
        <taxon>Pseudomonadati</taxon>
        <taxon>Pseudomonadota</taxon>
        <taxon>Gammaproteobacteria</taxon>
        <taxon>Aeromonadales</taxon>
        <taxon>Aeromonadaceae</taxon>
        <taxon>Oceanisphaera</taxon>
    </lineage>
</organism>
<dbReference type="EMBL" id="JBHTJS010000050">
    <property type="protein sequence ID" value="MFD1009070.1"/>
    <property type="molecule type" value="Genomic_DNA"/>
</dbReference>
<evidence type="ECO:0000313" key="2">
    <source>
        <dbReference type="Proteomes" id="UP001597048"/>
    </source>
</evidence>
<protein>
    <submittedName>
        <fullName evidence="1">Uncharacterized protein</fullName>
    </submittedName>
</protein>
<dbReference type="Pfam" id="PF18928">
    <property type="entry name" value="DUF5677"/>
    <property type="match status" value="1"/>
</dbReference>
<evidence type="ECO:0000313" key="1">
    <source>
        <dbReference type="EMBL" id="MFD1009070.1"/>
    </source>
</evidence>
<gene>
    <name evidence="1" type="ORF">ACFQ1C_13025</name>
</gene>
<keyword evidence="2" id="KW-1185">Reference proteome</keyword>
<dbReference type="Proteomes" id="UP001597048">
    <property type="component" value="Unassembled WGS sequence"/>
</dbReference>
<proteinExistence type="predicted"/>